<keyword evidence="3" id="KW-0862">Zinc</keyword>
<evidence type="ECO:0000313" key="6">
    <source>
        <dbReference type="Ensembl" id="ENSSPAP00000017305.1"/>
    </source>
</evidence>
<dbReference type="InterPro" id="IPR013083">
    <property type="entry name" value="Znf_RING/FYVE/PHD"/>
</dbReference>
<sequence length="183" mass="20867">RAAANMADTLDVNQFRCSICLEPYTDPVSIPCGHNFCKLCIEKFWDTSERCCCPLCMEAFYRRPELRVNYSFRDVVNLFKNPSPLTSRKGSEARAGDVACDVCTDVKLKATKSCLATADHTTSFFVQFDALFLLQPAFSFSFQIQVKRRGREVELMIQDRQKRIEEINRSKIQTHVGSNSEGE</sequence>
<evidence type="ECO:0000256" key="2">
    <source>
        <dbReference type="ARBA" id="ARBA00022771"/>
    </source>
</evidence>
<keyword evidence="2 4" id="KW-0863">Zinc-finger</keyword>
<dbReference type="PANTHER" id="PTHR25465:SF32">
    <property type="entry name" value="BLOODTHIRSTY-RELATED GENE FAMILY, MEMBER 16 ISOFORM X1-RELATED"/>
    <property type="match status" value="1"/>
</dbReference>
<organism evidence="6">
    <name type="scientific">Stegastes partitus</name>
    <name type="common">bicolor damselfish</name>
    <dbReference type="NCBI Taxonomy" id="144197"/>
    <lineage>
        <taxon>Eukaryota</taxon>
        <taxon>Metazoa</taxon>
        <taxon>Chordata</taxon>
        <taxon>Craniata</taxon>
        <taxon>Vertebrata</taxon>
        <taxon>Euteleostomi</taxon>
        <taxon>Actinopterygii</taxon>
        <taxon>Neopterygii</taxon>
        <taxon>Teleostei</taxon>
        <taxon>Neoteleostei</taxon>
        <taxon>Acanthomorphata</taxon>
        <taxon>Ovalentaria</taxon>
        <taxon>Pomacentridae</taxon>
        <taxon>Stegastes</taxon>
    </lineage>
</organism>
<dbReference type="PANTHER" id="PTHR25465">
    <property type="entry name" value="B-BOX DOMAIN CONTAINING"/>
    <property type="match status" value="1"/>
</dbReference>
<reference evidence="6" key="1">
    <citation type="submission" date="2023-09" db="UniProtKB">
        <authorList>
            <consortium name="Ensembl"/>
        </authorList>
    </citation>
    <scope>IDENTIFICATION</scope>
</reference>
<dbReference type="SMART" id="SM00184">
    <property type="entry name" value="RING"/>
    <property type="match status" value="1"/>
</dbReference>
<dbReference type="Gene3D" id="3.30.40.10">
    <property type="entry name" value="Zinc/RING finger domain, C3HC4 (zinc finger)"/>
    <property type="match status" value="1"/>
</dbReference>
<evidence type="ECO:0000259" key="5">
    <source>
        <dbReference type="PROSITE" id="PS50089"/>
    </source>
</evidence>
<protein>
    <recommendedName>
        <fullName evidence="5">RING-type domain-containing protein</fullName>
    </recommendedName>
</protein>
<dbReference type="InterPro" id="IPR051051">
    <property type="entry name" value="E3_ubiq-ligase_TRIM/RNF"/>
</dbReference>
<dbReference type="GO" id="GO:0008270">
    <property type="term" value="F:zinc ion binding"/>
    <property type="evidence" value="ECO:0007669"/>
    <property type="project" value="UniProtKB-KW"/>
</dbReference>
<evidence type="ECO:0000256" key="3">
    <source>
        <dbReference type="ARBA" id="ARBA00022833"/>
    </source>
</evidence>
<evidence type="ECO:0000256" key="4">
    <source>
        <dbReference type="PROSITE-ProRule" id="PRU00175"/>
    </source>
</evidence>
<dbReference type="InterPro" id="IPR017907">
    <property type="entry name" value="Znf_RING_CS"/>
</dbReference>
<feature type="domain" description="RING-type" evidence="5">
    <location>
        <begin position="17"/>
        <end position="56"/>
    </location>
</feature>
<accession>A0A3B5A987</accession>
<dbReference type="GeneTree" id="ENSGT01040000240400"/>
<evidence type="ECO:0000256" key="1">
    <source>
        <dbReference type="ARBA" id="ARBA00022723"/>
    </source>
</evidence>
<dbReference type="PROSITE" id="PS00518">
    <property type="entry name" value="ZF_RING_1"/>
    <property type="match status" value="1"/>
</dbReference>
<dbReference type="Ensembl" id="ENSSPAT00000017572.1">
    <property type="protein sequence ID" value="ENSSPAP00000017305.1"/>
    <property type="gene ID" value="ENSSPAG00000013049.1"/>
</dbReference>
<dbReference type="AlphaFoldDB" id="A0A3B5A987"/>
<dbReference type="SUPFAM" id="SSF57850">
    <property type="entry name" value="RING/U-box"/>
    <property type="match status" value="1"/>
</dbReference>
<dbReference type="PROSITE" id="PS50089">
    <property type="entry name" value="ZF_RING_2"/>
    <property type="match status" value="1"/>
</dbReference>
<dbReference type="Pfam" id="PF13445">
    <property type="entry name" value="zf-RING_UBOX"/>
    <property type="match status" value="1"/>
</dbReference>
<name>A0A3B5A987_9TELE</name>
<dbReference type="InterPro" id="IPR027370">
    <property type="entry name" value="Znf-RING_euk"/>
</dbReference>
<dbReference type="InterPro" id="IPR001841">
    <property type="entry name" value="Znf_RING"/>
</dbReference>
<dbReference type="STRING" id="144197.ENSSPAP00000017305"/>
<proteinExistence type="predicted"/>
<keyword evidence="1" id="KW-0479">Metal-binding</keyword>